<proteinExistence type="predicted"/>
<feature type="domain" description="YqaJ viral recombinase" evidence="1">
    <location>
        <begin position="22"/>
        <end position="164"/>
    </location>
</feature>
<keyword evidence="3" id="KW-1185">Reference proteome</keyword>
<evidence type="ECO:0000313" key="3">
    <source>
        <dbReference type="Proteomes" id="UP000243342"/>
    </source>
</evidence>
<dbReference type="InterPro" id="IPR011604">
    <property type="entry name" value="PDDEXK-like_dom_sf"/>
</dbReference>
<dbReference type="InterPro" id="IPR019080">
    <property type="entry name" value="YqaJ_viral_recombinase"/>
</dbReference>
<evidence type="ECO:0000313" key="2">
    <source>
        <dbReference type="EMBL" id="OIV39147.1"/>
    </source>
</evidence>
<dbReference type="InterPro" id="IPR011335">
    <property type="entry name" value="Restrct_endonuc-II-like"/>
</dbReference>
<evidence type="ECO:0000259" key="1">
    <source>
        <dbReference type="Pfam" id="PF09588"/>
    </source>
</evidence>
<gene>
    <name evidence="2" type="ORF">BIV57_02115</name>
</gene>
<dbReference type="RefSeq" id="WP_071654883.1">
    <property type="nucleotide sequence ID" value="NZ_MLCF01000006.1"/>
</dbReference>
<accession>A0A1J7BKD3</accession>
<dbReference type="AlphaFoldDB" id="A0A1J7BKD3"/>
<organism evidence="2 3">
    <name type="scientific">Mangrovactinospora gilvigrisea</name>
    <dbReference type="NCBI Taxonomy" id="1428644"/>
    <lineage>
        <taxon>Bacteria</taxon>
        <taxon>Bacillati</taxon>
        <taxon>Actinomycetota</taxon>
        <taxon>Actinomycetes</taxon>
        <taxon>Kitasatosporales</taxon>
        <taxon>Streptomycetaceae</taxon>
        <taxon>Mangrovactinospora</taxon>
    </lineage>
</organism>
<dbReference type="SUPFAM" id="SSF52980">
    <property type="entry name" value="Restriction endonuclease-like"/>
    <property type="match status" value="1"/>
</dbReference>
<sequence length="222" mass="24279">MTIPRTPEGVHLGAFKVGSAAWVRARSGRCVTATEIPVLLGISPWRTAQALREAKRSDSAHSARTALAADNPAMEWGRRLEPVIAGKFAEAHPKLRLVPSGIWQNRHRPWQRATPDRVVARAGNPGSAVALLEVKTTQDDHGWGPSGSDSIPTYYRAQVLWQLDTLGLRVGHVACLIHGSDYREYQVRWTSAEVLRLRAAAARFLVDLEGLEVAPTASGSRL</sequence>
<dbReference type="EMBL" id="MLCF01000006">
    <property type="protein sequence ID" value="OIV39147.1"/>
    <property type="molecule type" value="Genomic_DNA"/>
</dbReference>
<dbReference type="InterPro" id="IPR017482">
    <property type="entry name" value="Lambda-type_endonuclease"/>
</dbReference>
<dbReference type="Proteomes" id="UP000243342">
    <property type="component" value="Unassembled WGS sequence"/>
</dbReference>
<dbReference type="NCBIfam" id="TIGR03033">
    <property type="entry name" value="phage_rel_nuc"/>
    <property type="match status" value="1"/>
</dbReference>
<comment type="caution">
    <text evidence="2">The sequence shown here is derived from an EMBL/GenBank/DDBJ whole genome shotgun (WGS) entry which is preliminary data.</text>
</comment>
<name>A0A1J7BKD3_9ACTN</name>
<dbReference type="Gene3D" id="3.90.320.10">
    <property type="match status" value="1"/>
</dbReference>
<protein>
    <recommendedName>
        <fullName evidence="1">YqaJ viral recombinase domain-containing protein</fullName>
    </recommendedName>
</protein>
<dbReference type="Pfam" id="PF09588">
    <property type="entry name" value="YqaJ"/>
    <property type="match status" value="1"/>
</dbReference>
<dbReference type="STRING" id="1428644.BIV57_02115"/>
<reference evidence="2 3" key="1">
    <citation type="submission" date="2016-10" db="EMBL/GenBank/DDBJ databases">
        <title>Genome sequence of Streptomyces gilvigriseus MUSC 26.</title>
        <authorList>
            <person name="Lee L.-H."/>
            <person name="Ser H.-L."/>
        </authorList>
    </citation>
    <scope>NUCLEOTIDE SEQUENCE [LARGE SCALE GENOMIC DNA]</scope>
    <source>
        <strain evidence="2 3">MUSC 26</strain>
    </source>
</reference>